<evidence type="ECO:0000313" key="2">
    <source>
        <dbReference type="EMBL" id="GIO25882.1"/>
    </source>
</evidence>
<dbReference type="Proteomes" id="UP000676917">
    <property type="component" value="Unassembled WGS sequence"/>
</dbReference>
<protein>
    <submittedName>
        <fullName evidence="2">Uncharacterized protein</fullName>
    </submittedName>
</protein>
<organism evidence="2 3">
    <name type="scientific">Ornithinibacillus bavariensis</name>
    <dbReference type="NCBI Taxonomy" id="545502"/>
    <lineage>
        <taxon>Bacteria</taxon>
        <taxon>Bacillati</taxon>
        <taxon>Bacillota</taxon>
        <taxon>Bacilli</taxon>
        <taxon>Bacillales</taxon>
        <taxon>Bacillaceae</taxon>
        <taxon>Ornithinibacillus</taxon>
    </lineage>
</organism>
<dbReference type="EMBL" id="BORP01000001">
    <property type="protein sequence ID" value="GIO25882.1"/>
    <property type="molecule type" value="Genomic_DNA"/>
</dbReference>
<keyword evidence="3" id="KW-1185">Reference proteome</keyword>
<feature type="transmembrane region" description="Helical" evidence="1">
    <location>
        <begin position="152"/>
        <end position="175"/>
    </location>
</feature>
<gene>
    <name evidence="2" type="ORF">J43TS3_04930</name>
</gene>
<reference evidence="2" key="1">
    <citation type="submission" date="2021-03" db="EMBL/GenBank/DDBJ databases">
        <title>Antimicrobial resistance genes in bacteria isolated from Japanese honey, and their potential for conferring macrolide and lincosamide resistance in the American foulbrood pathogen Paenibacillus larvae.</title>
        <authorList>
            <person name="Okamoto M."/>
            <person name="Kumagai M."/>
            <person name="Kanamori H."/>
            <person name="Takamatsu D."/>
        </authorList>
    </citation>
    <scope>NUCLEOTIDE SEQUENCE</scope>
    <source>
        <strain evidence="2">J43TS3</strain>
    </source>
</reference>
<dbReference type="AlphaFoldDB" id="A0A919X7I0"/>
<evidence type="ECO:0000256" key="1">
    <source>
        <dbReference type="SAM" id="Phobius"/>
    </source>
</evidence>
<keyword evidence="1" id="KW-0812">Transmembrane</keyword>
<dbReference type="RefSeq" id="WP_212919389.1">
    <property type="nucleotide sequence ID" value="NZ_BORP01000001.1"/>
</dbReference>
<sequence>MKSSFTKIFWGFIFVFLELHIMVIDILPDPLGYYLIYSGITALAKKYFIGKKASTWSIVLIIFSIPSIFISQSSLHMTTQIPSFWSIYYTVLSILKLILIFYVFQLLVAISEQVAKKELYMWTKKFFGIYMTTMIAIYLVESFGMNMVSDIVVVMGIFIILAVLIIEIMFLVLIYKYRGLN</sequence>
<comment type="caution">
    <text evidence="2">The sequence shown here is derived from an EMBL/GenBank/DDBJ whole genome shotgun (WGS) entry which is preliminary data.</text>
</comment>
<evidence type="ECO:0000313" key="3">
    <source>
        <dbReference type="Proteomes" id="UP000676917"/>
    </source>
</evidence>
<feature type="transmembrane region" description="Helical" evidence="1">
    <location>
        <begin position="33"/>
        <end position="49"/>
    </location>
</feature>
<name>A0A919X7I0_9BACI</name>
<keyword evidence="1" id="KW-1133">Transmembrane helix</keyword>
<keyword evidence="1" id="KW-0472">Membrane</keyword>
<feature type="transmembrane region" description="Helical" evidence="1">
    <location>
        <begin position="7"/>
        <end position="27"/>
    </location>
</feature>
<feature type="transmembrane region" description="Helical" evidence="1">
    <location>
        <begin position="56"/>
        <end position="75"/>
    </location>
</feature>
<feature type="transmembrane region" description="Helical" evidence="1">
    <location>
        <begin position="122"/>
        <end position="140"/>
    </location>
</feature>
<accession>A0A919X7I0</accession>
<feature type="transmembrane region" description="Helical" evidence="1">
    <location>
        <begin position="87"/>
        <end position="110"/>
    </location>
</feature>
<proteinExistence type="predicted"/>